<evidence type="ECO:0000256" key="1">
    <source>
        <dbReference type="SAM" id="Coils"/>
    </source>
</evidence>
<dbReference type="GeneID" id="37023178"/>
<feature type="signal peptide" evidence="3">
    <location>
        <begin position="1"/>
        <end position="26"/>
    </location>
</feature>
<reference evidence="4 5" key="1">
    <citation type="journal article" date="2018" name="Mol. Biol. Evol.">
        <title>Broad Genomic Sampling Reveals a Smut Pathogenic Ancestry of the Fungal Clade Ustilaginomycotina.</title>
        <authorList>
            <person name="Kijpornyongpan T."/>
            <person name="Mondo S.J."/>
            <person name="Barry K."/>
            <person name="Sandor L."/>
            <person name="Lee J."/>
            <person name="Lipzen A."/>
            <person name="Pangilinan J."/>
            <person name="LaButti K."/>
            <person name="Hainaut M."/>
            <person name="Henrissat B."/>
            <person name="Grigoriev I.V."/>
            <person name="Spatafora J.W."/>
            <person name="Aime M.C."/>
        </authorList>
    </citation>
    <scope>NUCLEOTIDE SEQUENCE [LARGE SCALE GENOMIC DNA]</scope>
    <source>
        <strain evidence="4 5">MCA 3882</strain>
    </source>
</reference>
<feature type="region of interest" description="Disordered" evidence="2">
    <location>
        <begin position="26"/>
        <end position="86"/>
    </location>
</feature>
<organism evidence="4 5">
    <name type="scientific">Meira miltonrushii</name>
    <dbReference type="NCBI Taxonomy" id="1280837"/>
    <lineage>
        <taxon>Eukaryota</taxon>
        <taxon>Fungi</taxon>
        <taxon>Dikarya</taxon>
        <taxon>Basidiomycota</taxon>
        <taxon>Ustilaginomycotina</taxon>
        <taxon>Exobasidiomycetes</taxon>
        <taxon>Exobasidiales</taxon>
        <taxon>Brachybasidiaceae</taxon>
        <taxon>Meira</taxon>
    </lineage>
</organism>
<keyword evidence="1" id="KW-0175">Coiled coil</keyword>
<name>A0A316VCV9_9BASI</name>
<accession>A0A316VCV9</accession>
<proteinExistence type="predicted"/>
<feature type="chain" id="PRO_5016277651" evidence="3">
    <location>
        <begin position="27"/>
        <end position="333"/>
    </location>
</feature>
<protein>
    <submittedName>
        <fullName evidence="4">Uncharacterized protein</fullName>
    </submittedName>
</protein>
<dbReference type="AlphaFoldDB" id="A0A316VCV9"/>
<feature type="compositionally biased region" description="Basic and acidic residues" evidence="2">
    <location>
        <begin position="48"/>
        <end position="86"/>
    </location>
</feature>
<dbReference type="RefSeq" id="XP_025355678.1">
    <property type="nucleotide sequence ID" value="XM_025501397.1"/>
</dbReference>
<dbReference type="InParanoid" id="A0A316VCV9"/>
<dbReference type="EMBL" id="KZ819603">
    <property type="protein sequence ID" value="PWN35376.1"/>
    <property type="molecule type" value="Genomic_DNA"/>
</dbReference>
<evidence type="ECO:0000313" key="5">
    <source>
        <dbReference type="Proteomes" id="UP000245771"/>
    </source>
</evidence>
<sequence length="333" mass="38979">MTSNSMILLVIIFFTLTLTHLTPTIGQPVRSRSSLDDRSRKTPSYQNDRSRREPNQRKPYNRDDRLGKKSYHRDERQTKYESARKGKYEIKYQDSYNRDRLRKSSYRLHRLQKGNNSDKDSYAAKFRSNAVDSFAATIGRKRRDRSSMEAAERQDRMTNYEYELVQIARKNLESSEKELKRLHKDHAQFTISRVEADKAEVPKGHTNRNAWADKFVELEKAKSNVRRHETAGNYLQHVPGVSQALHEQADRLKNGANRLESEMVKLKSEGSHDEDLKDDHHGKEYLKKWNYDKKVENYKHLIALDKSMISRQGKPVKLGRAIPLFPTILGMKS</sequence>
<dbReference type="OrthoDB" id="10584216at2759"/>
<dbReference type="Proteomes" id="UP000245771">
    <property type="component" value="Unassembled WGS sequence"/>
</dbReference>
<evidence type="ECO:0000313" key="4">
    <source>
        <dbReference type="EMBL" id="PWN35376.1"/>
    </source>
</evidence>
<keyword evidence="3" id="KW-0732">Signal</keyword>
<feature type="coiled-coil region" evidence="1">
    <location>
        <begin position="242"/>
        <end position="269"/>
    </location>
</feature>
<evidence type="ECO:0000256" key="3">
    <source>
        <dbReference type="SAM" id="SignalP"/>
    </source>
</evidence>
<gene>
    <name evidence="4" type="ORF">FA14DRAFT_184591</name>
</gene>
<evidence type="ECO:0000256" key="2">
    <source>
        <dbReference type="SAM" id="MobiDB-lite"/>
    </source>
</evidence>
<keyword evidence="5" id="KW-1185">Reference proteome</keyword>